<accession>A0A2I0L4Z1</accession>
<reference evidence="2 3" key="1">
    <citation type="submission" date="2017-11" db="EMBL/GenBank/DDBJ databases">
        <title>De-novo sequencing of pomegranate (Punica granatum L.) genome.</title>
        <authorList>
            <person name="Akparov Z."/>
            <person name="Amiraslanov A."/>
            <person name="Hajiyeva S."/>
            <person name="Abbasov M."/>
            <person name="Kaur K."/>
            <person name="Hamwieh A."/>
            <person name="Solovyev V."/>
            <person name="Salamov A."/>
            <person name="Braich B."/>
            <person name="Kosarev P."/>
            <person name="Mahmoud A."/>
            <person name="Hajiyev E."/>
            <person name="Babayeva S."/>
            <person name="Izzatullayeva V."/>
            <person name="Mammadov A."/>
            <person name="Mammadov A."/>
            <person name="Sharifova S."/>
            <person name="Ojaghi J."/>
            <person name="Eynullazada K."/>
            <person name="Bayramov B."/>
            <person name="Abdulazimova A."/>
            <person name="Shahmuradov I."/>
        </authorList>
    </citation>
    <scope>NUCLEOTIDE SEQUENCE [LARGE SCALE GENOMIC DNA]</scope>
    <source>
        <strain evidence="3">cv. AG2017</strain>
        <tissue evidence="2">Leaf</tissue>
    </source>
</reference>
<evidence type="ECO:0000313" key="3">
    <source>
        <dbReference type="Proteomes" id="UP000233551"/>
    </source>
</evidence>
<dbReference type="EMBL" id="PGOL01000151">
    <property type="protein sequence ID" value="PKI75758.1"/>
    <property type="molecule type" value="Genomic_DNA"/>
</dbReference>
<name>A0A2I0L4Z1_PUNGR</name>
<evidence type="ECO:0000256" key="1">
    <source>
        <dbReference type="SAM" id="MobiDB-lite"/>
    </source>
</evidence>
<organism evidence="2 3">
    <name type="scientific">Punica granatum</name>
    <name type="common">Pomegranate</name>
    <dbReference type="NCBI Taxonomy" id="22663"/>
    <lineage>
        <taxon>Eukaryota</taxon>
        <taxon>Viridiplantae</taxon>
        <taxon>Streptophyta</taxon>
        <taxon>Embryophyta</taxon>
        <taxon>Tracheophyta</taxon>
        <taxon>Spermatophyta</taxon>
        <taxon>Magnoliopsida</taxon>
        <taxon>eudicotyledons</taxon>
        <taxon>Gunneridae</taxon>
        <taxon>Pentapetalae</taxon>
        <taxon>rosids</taxon>
        <taxon>malvids</taxon>
        <taxon>Myrtales</taxon>
        <taxon>Lythraceae</taxon>
        <taxon>Punica</taxon>
    </lineage>
</organism>
<sequence length="322" mass="35736">MEFESRNRSSRFTGPRDKRDHTSHRFGPHGELAITIRKFGVLHTPRPGRLIGPRLLGRKQVVTKPSHAYLSCVPREVTLTLNPNGPVTFAKLAAQTRPSYLLDLEEVKPVAFTLVASQSRTSFSDETEVFNLTGASGASHSNLINLSVEAESDGITGGEWSLSLRLDQSDGSDWRRVELVAPSLPVALSGKSQLHGPSWCKQVAILSGPCRSYRLTADPVARFIAIEHLSKEPKFGEALHDECHLRLNTFAYKETKRKSTTVIPKQYEPVSTERGKQPKWRGKDYLIFLLKNGAVIETPHLRHLALVGGGPLTFTTRLSEAR</sequence>
<keyword evidence="3" id="KW-1185">Reference proteome</keyword>
<dbReference type="Proteomes" id="UP000233551">
    <property type="component" value="Unassembled WGS sequence"/>
</dbReference>
<comment type="caution">
    <text evidence="2">The sequence shown here is derived from an EMBL/GenBank/DDBJ whole genome shotgun (WGS) entry which is preliminary data.</text>
</comment>
<protein>
    <submittedName>
        <fullName evidence="2">Uncharacterized protein</fullName>
    </submittedName>
</protein>
<dbReference type="AlphaFoldDB" id="A0A2I0L4Z1"/>
<proteinExistence type="predicted"/>
<evidence type="ECO:0000313" key="2">
    <source>
        <dbReference type="EMBL" id="PKI75758.1"/>
    </source>
</evidence>
<gene>
    <name evidence="2" type="ORF">CRG98_003851</name>
</gene>
<feature type="region of interest" description="Disordered" evidence="1">
    <location>
        <begin position="1"/>
        <end position="27"/>
    </location>
</feature>